<gene>
    <name evidence="5" type="ORF">PDM29_17690</name>
</gene>
<keyword evidence="3" id="KW-0804">Transcription</keyword>
<evidence type="ECO:0000259" key="4">
    <source>
        <dbReference type="PROSITE" id="PS01124"/>
    </source>
</evidence>
<evidence type="ECO:0000313" key="6">
    <source>
        <dbReference type="Proteomes" id="UP001302072"/>
    </source>
</evidence>
<keyword evidence="1" id="KW-0805">Transcription regulation</keyword>
<keyword evidence="6" id="KW-1185">Reference proteome</keyword>
<dbReference type="InterPro" id="IPR050204">
    <property type="entry name" value="AraC_XylS_family_regulators"/>
</dbReference>
<dbReference type="EMBL" id="CP115541">
    <property type="protein sequence ID" value="WNH52149.1"/>
    <property type="molecule type" value="Genomic_DNA"/>
</dbReference>
<protein>
    <submittedName>
        <fullName evidence="5">AraC family transcriptional regulator</fullName>
    </submittedName>
</protein>
<accession>A0ABY9YMN7</accession>
<dbReference type="SMART" id="SM00342">
    <property type="entry name" value="HTH_ARAC"/>
    <property type="match status" value="1"/>
</dbReference>
<reference evidence="5 6" key="1">
    <citation type="submission" date="2022-12" db="EMBL/GenBank/DDBJ databases">
        <title>Two new species, Stenotrophomonas aracearum and Stenotrophomonas oahuensis, isolated from Anthurium (Araceae family) in Hawaii.</title>
        <authorList>
            <person name="Chunag S.C."/>
            <person name="Dobhal S."/>
            <person name="Alvarez A."/>
            <person name="Arif M."/>
        </authorList>
    </citation>
    <scope>NUCLEOTIDE SEQUENCE [LARGE SCALE GENOMIC DNA]</scope>
    <source>
        <strain evidence="5 6">A5586</strain>
    </source>
</reference>
<evidence type="ECO:0000256" key="1">
    <source>
        <dbReference type="ARBA" id="ARBA00023015"/>
    </source>
</evidence>
<feature type="domain" description="HTH araC/xylS-type" evidence="4">
    <location>
        <begin position="183"/>
        <end position="281"/>
    </location>
</feature>
<dbReference type="PANTHER" id="PTHR46796">
    <property type="entry name" value="HTH-TYPE TRANSCRIPTIONAL ACTIVATOR RHAS-RELATED"/>
    <property type="match status" value="1"/>
</dbReference>
<dbReference type="RefSeq" id="WP_311191354.1">
    <property type="nucleotide sequence ID" value="NZ_CP115541.1"/>
</dbReference>
<organism evidence="5 6">
    <name type="scientific">Stenotrophomonas oahuensis</name>
    <dbReference type="NCBI Taxonomy" id="3003271"/>
    <lineage>
        <taxon>Bacteria</taxon>
        <taxon>Pseudomonadati</taxon>
        <taxon>Pseudomonadota</taxon>
        <taxon>Gammaproteobacteria</taxon>
        <taxon>Lysobacterales</taxon>
        <taxon>Lysobacteraceae</taxon>
        <taxon>Stenotrophomonas</taxon>
    </lineage>
</organism>
<dbReference type="Pfam" id="PF12852">
    <property type="entry name" value="Cupin_6"/>
    <property type="match status" value="1"/>
</dbReference>
<dbReference type="InterPro" id="IPR009057">
    <property type="entry name" value="Homeodomain-like_sf"/>
</dbReference>
<dbReference type="PANTHER" id="PTHR46796:SF13">
    <property type="entry name" value="HTH-TYPE TRANSCRIPTIONAL ACTIVATOR RHAS"/>
    <property type="match status" value="1"/>
</dbReference>
<name>A0ABY9YMN7_9GAMM</name>
<dbReference type="SUPFAM" id="SSF46689">
    <property type="entry name" value="Homeodomain-like"/>
    <property type="match status" value="2"/>
</dbReference>
<dbReference type="InterPro" id="IPR032783">
    <property type="entry name" value="AraC_lig"/>
</dbReference>
<dbReference type="PROSITE" id="PS01124">
    <property type="entry name" value="HTH_ARAC_FAMILY_2"/>
    <property type="match status" value="1"/>
</dbReference>
<evidence type="ECO:0000313" key="5">
    <source>
        <dbReference type="EMBL" id="WNH52149.1"/>
    </source>
</evidence>
<dbReference type="InterPro" id="IPR018060">
    <property type="entry name" value="HTH_AraC"/>
</dbReference>
<keyword evidence="2" id="KW-0238">DNA-binding</keyword>
<dbReference type="InterPro" id="IPR018062">
    <property type="entry name" value="HTH_AraC-typ_CS"/>
</dbReference>
<dbReference type="Proteomes" id="UP001302072">
    <property type="component" value="Chromosome"/>
</dbReference>
<sequence length="282" mass="30270">MSTGLDARGAWALSVSPAQVLKCNVSRTGQCCLDAGGTQWLLEAGDCFLVAPGQVFVLVSDLSLPTIPAEQVFAGSGASPFARLDGGAGADFRSLGGRMELPAAAELLISALPFVAVLRSDSQAAQRIRWLLDRLEEESNQVSPGRAAVSSALMQLVFIELFRGLPDVQTRGWLAALADPRLGPALQAIHREPGRSWKVTDLADVASLSRSRFARRFHDVVGRSPMDYVLHWRMALATRRLAEPGSTVAEVAEELGYSSESAFGAAYRRATGHSPRGQRISR</sequence>
<dbReference type="Pfam" id="PF12833">
    <property type="entry name" value="HTH_18"/>
    <property type="match status" value="1"/>
</dbReference>
<evidence type="ECO:0000256" key="3">
    <source>
        <dbReference type="ARBA" id="ARBA00023163"/>
    </source>
</evidence>
<evidence type="ECO:0000256" key="2">
    <source>
        <dbReference type="ARBA" id="ARBA00023125"/>
    </source>
</evidence>
<dbReference type="PROSITE" id="PS00041">
    <property type="entry name" value="HTH_ARAC_FAMILY_1"/>
    <property type="match status" value="1"/>
</dbReference>
<proteinExistence type="predicted"/>
<dbReference type="Gene3D" id="1.10.10.60">
    <property type="entry name" value="Homeodomain-like"/>
    <property type="match status" value="1"/>
</dbReference>